<dbReference type="SUPFAM" id="SSF47384">
    <property type="entry name" value="Homodimeric domain of signal transducing histidine kinase"/>
    <property type="match status" value="1"/>
</dbReference>
<evidence type="ECO:0000256" key="1">
    <source>
        <dbReference type="ARBA" id="ARBA00000085"/>
    </source>
</evidence>
<dbReference type="InterPro" id="IPR013655">
    <property type="entry name" value="PAS_fold_3"/>
</dbReference>
<evidence type="ECO:0000256" key="4">
    <source>
        <dbReference type="ARBA" id="ARBA00023012"/>
    </source>
</evidence>
<dbReference type="PROSITE" id="PS50110">
    <property type="entry name" value="RESPONSE_REGULATORY"/>
    <property type="match status" value="2"/>
</dbReference>
<dbReference type="NCBIfam" id="TIGR00229">
    <property type="entry name" value="sensory_box"/>
    <property type="match status" value="2"/>
</dbReference>
<evidence type="ECO:0000256" key="5">
    <source>
        <dbReference type="PROSITE-ProRule" id="PRU00169"/>
    </source>
</evidence>
<feature type="domain" description="PAC" evidence="10">
    <location>
        <begin position="280"/>
        <end position="333"/>
    </location>
</feature>
<dbReference type="CDD" id="cd00082">
    <property type="entry name" value="HisKA"/>
    <property type="match status" value="1"/>
</dbReference>
<dbReference type="SMART" id="SM00091">
    <property type="entry name" value="PAS"/>
    <property type="match status" value="2"/>
</dbReference>
<evidence type="ECO:0000259" key="10">
    <source>
        <dbReference type="PROSITE" id="PS50113"/>
    </source>
</evidence>
<dbReference type="PANTHER" id="PTHR45339">
    <property type="entry name" value="HYBRID SIGNAL TRANSDUCTION HISTIDINE KINASE J"/>
    <property type="match status" value="1"/>
</dbReference>
<evidence type="ECO:0000259" key="8">
    <source>
        <dbReference type="PROSITE" id="PS50110"/>
    </source>
</evidence>
<feature type="domain" description="Response regulatory" evidence="8">
    <location>
        <begin position="887"/>
        <end position="1005"/>
    </location>
</feature>
<dbReference type="Pfam" id="PF00512">
    <property type="entry name" value="HisKA"/>
    <property type="match status" value="1"/>
</dbReference>
<dbReference type="InterPro" id="IPR035965">
    <property type="entry name" value="PAS-like_dom_sf"/>
</dbReference>
<dbReference type="InterPro" id="IPR004358">
    <property type="entry name" value="Sig_transdc_His_kin-like_C"/>
</dbReference>
<dbReference type="Pfam" id="PF08447">
    <property type="entry name" value="PAS_3"/>
    <property type="match status" value="2"/>
</dbReference>
<dbReference type="RefSeq" id="WP_290260389.1">
    <property type="nucleotide sequence ID" value="NZ_JAUFQG010000004.1"/>
</dbReference>
<feature type="domain" description="PAS" evidence="9">
    <location>
        <begin position="209"/>
        <end position="277"/>
    </location>
</feature>
<comment type="catalytic activity">
    <reaction evidence="1">
        <text>ATP + protein L-histidine = ADP + protein N-phospho-L-histidine.</text>
        <dbReference type="EC" id="2.7.13.3"/>
    </reaction>
</comment>
<keyword evidence="3 5" id="KW-0597">Phosphoprotein</keyword>
<dbReference type="Pfam" id="PF00072">
    <property type="entry name" value="Response_reg"/>
    <property type="match status" value="2"/>
</dbReference>
<dbReference type="InterPro" id="IPR005467">
    <property type="entry name" value="His_kinase_dom"/>
</dbReference>
<feature type="domain" description="Response regulatory" evidence="8">
    <location>
        <begin position="1029"/>
        <end position="1148"/>
    </location>
</feature>
<dbReference type="InterPro" id="IPR000014">
    <property type="entry name" value="PAS"/>
</dbReference>
<dbReference type="CDD" id="cd17546">
    <property type="entry name" value="REC_hyHK_CKI1_RcsC-like"/>
    <property type="match status" value="2"/>
</dbReference>
<dbReference type="PROSITE" id="PS50109">
    <property type="entry name" value="HIS_KIN"/>
    <property type="match status" value="1"/>
</dbReference>
<dbReference type="Gene3D" id="1.10.287.130">
    <property type="match status" value="1"/>
</dbReference>
<dbReference type="PANTHER" id="PTHR45339:SF1">
    <property type="entry name" value="HYBRID SIGNAL TRANSDUCTION HISTIDINE KINASE J"/>
    <property type="match status" value="1"/>
</dbReference>
<dbReference type="Gene3D" id="3.40.50.2300">
    <property type="match status" value="2"/>
</dbReference>
<dbReference type="InterPro" id="IPR036890">
    <property type="entry name" value="HATPase_C_sf"/>
</dbReference>
<dbReference type="Gene3D" id="3.30.450.40">
    <property type="match status" value="1"/>
</dbReference>
<dbReference type="SUPFAM" id="SSF55874">
    <property type="entry name" value="ATPase domain of HSP90 chaperone/DNA topoisomerase II/histidine kinase"/>
    <property type="match status" value="1"/>
</dbReference>
<reference evidence="12" key="1">
    <citation type="journal article" date="2019" name="Int. J. Syst. Evol. Microbiol.">
        <title>The Global Catalogue of Microorganisms (GCM) 10K type strain sequencing project: providing services to taxonomists for standard genome sequencing and annotation.</title>
        <authorList>
            <consortium name="The Broad Institute Genomics Platform"/>
            <consortium name="The Broad Institute Genome Sequencing Center for Infectious Disease"/>
            <person name="Wu L."/>
            <person name="Ma J."/>
        </authorList>
    </citation>
    <scope>NUCLEOTIDE SEQUENCE [LARGE SCALE GENOMIC DNA]</scope>
    <source>
        <strain evidence="12">CECT 8570</strain>
    </source>
</reference>
<evidence type="ECO:0000313" key="11">
    <source>
        <dbReference type="EMBL" id="MFC4361035.1"/>
    </source>
</evidence>
<sequence length="1150" mass="129470">MAADEKVQQLLTSIELLKAENRQLQATLENYAQGLQSRDSHERFFDQWASRLARPEINQDIHLALAALNLHLALDFLTLFDFRPEQSAFQYCHGYPPRDPAATDATKPKLNYPWLFKRMLKNMVVVIQHRDDLPPEAQIDFDTLKAHDIESLVAIPHFGANGLIGIGTYGLNKARFQWQAPQIKLLEDFTKIAFSHIAQQRLLDHQTISADVLSSVLESAKVGFAIWDRKSVDTTYSPNCAKLLGYHEHENIDVFSHIHPDDQPLVIEKVTHTIKTGLNHSVIYRVLDKDKNIHWYQQHASTIRKDSDGKVSRVISSFINIDEEHQAKQERKRLRRLESELFKLVTLIHADHAVNSDINQFTLRSLVNLVPAERCFICVRSNADEALSLRYEWTAEGIKSLSDLFKSLPNKNSAYFSDGSPIGIDQVTEQNRKLIPIGDDCQSALIIPINAIRNMATFLVLERVSYCREWSNIDKRFASTIADALGIHYVRTRLTKKLIRSEQRFREAMETTQDGIWEWDLETNAVYLSPGLLRIAGYEADELPHKGKTLASFSHPEELPRVKAEMDKLKRNEIPFQEGLIRWIHKSGRTVWVYGRARCVERDNAGNIKRLAAVVSDHTKIIKQQEALEAARKIADAANTAKTEFLARMSHEIRTPMNAILGMAHLAKDTDLNEQQSTYIEHIDQAAHSLLHIINEVLDFSKIEAGKLSLEYLPFRFETLFDQLDKLLSLKASEKGLELLFQPDPEIPEYLEGDSLRIGQILTNLVTNAIKFTETGQVLVKARLINIETDKIRVKFSVQDSGIGISDAQLTQLFNPFTQADGSTTRRFGGTGLGLSICKRLVNLMGGEIRVDSKEGSGSCFEFDINLMPCTQEAMPSQDIPKLSALRTLIVDDNPTALEVINATAKSLKLDTHIMNNGKSALSAMANNSGQYDLILMDYAMPDMDGVSASKAIKQLPQKSPPMIIMVSACDREQIMTAANRGIIDGFVSKPITQSRLYNAITRVLGTQPSPETSAAKSQRSWPQLKDIHLLLVEDNPVNQKVAQGLLQKQQVNITIANNGQEAIDILLAHDPAYFKAVLMDVEMPLVDGYQATQFIRQKPEFHALPIIAMTAHAMKSDQQKCLDAGMNAFVHKPIKPAVLYDTLASQIRR</sequence>
<dbReference type="Proteomes" id="UP001595840">
    <property type="component" value="Unassembled WGS sequence"/>
</dbReference>
<dbReference type="EMBL" id="JBHSCX010000003">
    <property type="protein sequence ID" value="MFC4361035.1"/>
    <property type="molecule type" value="Genomic_DNA"/>
</dbReference>
<dbReference type="InterPro" id="IPR011006">
    <property type="entry name" value="CheY-like_superfamily"/>
</dbReference>
<feature type="coiled-coil region" evidence="6">
    <location>
        <begin position="7"/>
        <end position="34"/>
    </location>
</feature>
<name>A0ABV8V1D4_9GAMM</name>
<dbReference type="Pfam" id="PF02518">
    <property type="entry name" value="HATPase_c"/>
    <property type="match status" value="1"/>
</dbReference>
<accession>A0ABV8V1D4</accession>
<organism evidence="11 12">
    <name type="scientific">Simiduia curdlanivorans</name>
    <dbReference type="NCBI Taxonomy" id="1492769"/>
    <lineage>
        <taxon>Bacteria</taxon>
        <taxon>Pseudomonadati</taxon>
        <taxon>Pseudomonadota</taxon>
        <taxon>Gammaproteobacteria</taxon>
        <taxon>Cellvibrionales</taxon>
        <taxon>Cellvibrionaceae</taxon>
        <taxon>Simiduia</taxon>
    </lineage>
</organism>
<dbReference type="Gene3D" id="3.30.565.10">
    <property type="entry name" value="Histidine kinase-like ATPase, C-terminal domain"/>
    <property type="match status" value="1"/>
</dbReference>
<proteinExistence type="predicted"/>
<evidence type="ECO:0000256" key="3">
    <source>
        <dbReference type="ARBA" id="ARBA00022553"/>
    </source>
</evidence>
<dbReference type="PROSITE" id="PS50113">
    <property type="entry name" value="PAC"/>
    <property type="match status" value="1"/>
</dbReference>
<dbReference type="SMART" id="SM00387">
    <property type="entry name" value="HATPase_c"/>
    <property type="match status" value="1"/>
</dbReference>
<dbReference type="PROSITE" id="PS50112">
    <property type="entry name" value="PAS"/>
    <property type="match status" value="2"/>
</dbReference>
<feature type="modified residue" description="4-aspartylphosphate" evidence="5">
    <location>
        <position position="1081"/>
    </location>
</feature>
<dbReference type="InterPro" id="IPR036097">
    <property type="entry name" value="HisK_dim/P_sf"/>
</dbReference>
<protein>
    <recommendedName>
        <fullName evidence="2">histidine kinase</fullName>
        <ecNumber evidence="2">2.7.13.3</ecNumber>
    </recommendedName>
</protein>
<evidence type="ECO:0000259" key="9">
    <source>
        <dbReference type="PROSITE" id="PS50112"/>
    </source>
</evidence>
<keyword evidence="6" id="KW-0175">Coiled coil</keyword>
<feature type="domain" description="Histidine kinase" evidence="7">
    <location>
        <begin position="648"/>
        <end position="869"/>
    </location>
</feature>
<dbReference type="SUPFAM" id="SSF52172">
    <property type="entry name" value="CheY-like"/>
    <property type="match status" value="2"/>
</dbReference>
<evidence type="ECO:0000259" key="7">
    <source>
        <dbReference type="PROSITE" id="PS50109"/>
    </source>
</evidence>
<dbReference type="CDD" id="cd00130">
    <property type="entry name" value="PAS"/>
    <property type="match status" value="2"/>
</dbReference>
<dbReference type="Gene3D" id="3.30.450.20">
    <property type="entry name" value="PAS domain"/>
    <property type="match status" value="2"/>
</dbReference>
<feature type="domain" description="PAS" evidence="9">
    <location>
        <begin position="501"/>
        <end position="573"/>
    </location>
</feature>
<comment type="caution">
    <text evidence="11">The sequence shown here is derived from an EMBL/GenBank/DDBJ whole genome shotgun (WGS) entry which is preliminary data.</text>
</comment>
<dbReference type="EC" id="2.7.13.3" evidence="2"/>
<dbReference type="SUPFAM" id="SSF55781">
    <property type="entry name" value="GAF domain-like"/>
    <property type="match status" value="1"/>
</dbReference>
<evidence type="ECO:0000256" key="2">
    <source>
        <dbReference type="ARBA" id="ARBA00012438"/>
    </source>
</evidence>
<dbReference type="InterPro" id="IPR029016">
    <property type="entry name" value="GAF-like_dom_sf"/>
</dbReference>
<dbReference type="InterPro" id="IPR001610">
    <property type="entry name" value="PAC"/>
</dbReference>
<dbReference type="SMART" id="SM00448">
    <property type="entry name" value="REC"/>
    <property type="match status" value="2"/>
</dbReference>
<keyword evidence="12" id="KW-1185">Reference proteome</keyword>
<keyword evidence="4" id="KW-0902">Two-component regulatory system</keyword>
<dbReference type="SUPFAM" id="SSF55785">
    <property type="entry name" value="PYP-like sensor domain (PAS domain)"/>
    <property type="match status" value="2"/>
</dbReference>
<gene>
    <name evidence="11" type="ORF">ACFOX3_01910</name>
</gene>
<dbReference type="SMART" id="SM00086">
    <property type="entry name" value="PAC"/>
    <property type="match status" value="2"/>
</dbReference>
<dbReference type="SMART" id="SM00388">
    <property type="entry name" value="HisKA"/>
    <property type="match status" value="1"/>
</dbReference>
<dbReference type="InterPro" id="IPR003661">
    <property type="entry name" value="HisK_dim/P_dom"/>
</dbReference>
<dbReference type="InterPro" id="IPR003594">
    <property type="entry name" value="HATPase_dom"/>
</dbReference>
<feature type="modified residue" description="4-aspartylphosphate" evidence="5">
    <location>
        <position position="938"/>
    </location>
</feature>
<dbReference type="CDD" id="cd16922">
    <property type="entry name" value="HATPase_EvgS-ArcB-TorS-like"/>
    <property type="match status" value="1"/>
</dbReference>
<dbReference type="PRINTS" id="PR00344">
    <property type="entry name" value="BCTRLSENSOR"/>
</dbReference>
<evidence type="ECO:0000313" key="12">
    <source>
        <dbReference type="Proteomes" id="UP001595840"/>
    </source>
</evidence>
<evidence type="ECO:0000256" key="6">
    <source>
        <dbReference type="SAM" id="Coils"/>
    </source>
</evidence>
<dbReference type="InterPro" id="IPR000700">
    <property type="entry name" value="PAS-assoc_C"/>
</dbReference>
<dbReference type="InterPro" id="IPR001789">
    <property type="entry name" value="Sig_transdc_resp-reg_receiver"/>
</dbReference>